<dbReference type="InterPro" id="IPR027417">
    <property type="entry name" value="P-loop_NTPase"/>
</dbReference>
<comment type="similarity">
    <text evidence="1">Belongs to the disease resistance NB-LRR family.</text>
</comment>
<dbReference type="Gene3D" id="3.40.50.300">
    <property type="entry name" value="P-loop containing nucleotide triphosphate hydrolases"/>
    <property type="match status" value="1"/>
</dbReference>
<organism evidence="8 9">
    <name type="scientific">Lactuca saligna</name>
    <name type="common">Willowleaf lettuce</name>
    <dbReference type="NCBI Taxonomy" id="75948"/>
    <lineage>
        <taxon>Eukaryota</taxon>
        <taxon>Viridiplantae</taxon>
        <taxon>Streptophyta</taxon>
        <taxon>Embryophyta</taxon>
        <taxon>Tracheophyta</taxon>
        <taxon>Spermatophyta</taxon>
        <taxon>Magnoliopsida</taxon>
        <taxon>eudicotyledons</taxon>
        <taxon>Gunneridae</taxon>
        <taxon>Pentapetalae</taxon>
        <taxon>asterids</taxon>
        <taxon>campanulids</taxon>
        <taxon>Asterales</taxon>
        <taxon>Asteraceae</taxon>
        <taxon>Cichorioideae</taxon>
        <taxon>Cichorieae</taxon>
        <taxon>Lactucinae</taxon>
        <taxon>Lactuca</taxon>
    </lineage>
</organism>
<dbReference type="InterPro" id="IPR057842">
    <property type="entry name" value="WH_MER3"/>
</dbReference>
<feature type="transmembrane region" description="Helical" evidence="6">
    <location>
        <begin position="240"/>
        <end position="258"/>
    </location>
</feature>
<gene>
    <name evidence="8" type="ORF">LSALG_LOCUS22346</name>
</gene>
<dbReference type="EMBL" id="OX465080">
    <property type="protein sequence ID" value="CAI9282722.1"/>
    <property type="molecule type" value="Genomic_DNA"/>
</dbReference>
<dbReference type="InterPro" id="IPR050474">
    <property type="entry name" value="Hel308_SKI2-like"/>
</dbReference>
<keyword evidence="9" id="KW-1185">Reference proteome</keyword>
<protein>
    <recommendedName>
        <fullName evidence="7">Helicase C-terminal domain-containing protein</fullName>
    </recommendedName>
</protein>
<reference evidence="8" key="1">
    <citation type="submission" date="2023-04" db="EMBL/GenBank/DDBJ databases">
        <authorList>
            <person name="Vijverberg K."/>
            <person name="Xiong W."/>
            <person name="Schranz E."/>
        </authorList>
    </citation>
    <scope>NUCLEOTIDE SEQUENCE</scope>
</reference>
<dbReference type="AlphaFoldDB" id="A0AA35YZF2"/>
<dbReference type="InterPro" id="IPR001650">
    <property type="entry name" value="Helicase_C-like"/>
</dbReference>
<dbReference type="SUPFAM" id="SSF52540">
    <property type="entry name" value="P-loop containing nucleoside triphosphate hydrolases"/>
    <property type="match status" value="1"/>
</dbReference>
<accession>A0AA35YZF2</accession>
<dbReference type="GO" id="GO:0005524">
    <property type="term" value="F:ATP binding"/>
    <property type="evidence" value="ECO:0007669"/>
    <property type="project" value="UniProtKB-KW"/>
</dbReference>
<evidence type="ECO:0000313" key="9">
    <source>
        <dbReference type="Proteomes" id="UP001177003"/>
    </source>
</evidence>
<dbReference type="InterPro" id="IPR036388">
    <property type="entry name" value="WH-like_DNA-bd_sf"/>
</dbReference>
<sequence length="285" mass="32759">MEVVAGNKHHQVLIFVHSRDETRNTACGIRHTSLANDTLGIFLKEDSESREILHQHTEVAKSNDLKDLLPYGVAIHHAEMCIPDLQLVEKLFADGHIKVLVSTATLSWSVNLPYSHTVIIKGTQIYNPEKEACTELGSLDVMQMLRRAYGEGIIITEHSRLQYYFSLMNQQLPIESQFVSKLADHLNAEIVFGTVKNAIEAIEWLGYTYLYIRMVLIYTSVWCAILHFMVYQMMLSQEMFYWWIGELIWFILLPQYWIKTIWSSFSVDVKLKVGAGAGDDGDRRD</sequence>
<dbReference type="PANTHER" id="PTHR47961:SF4">
    <property type="entry name" value="ACTIVATING SIGNAL COINTEGRATOR 1 COMPLEX SUBUNIT 3"/>
    <property type="match status" value="1"/>
</dbReference>
<feature type="domain" description="Helicase C-terminal" evidence="7">
    <location>
        <begin position="1"/>
        <end position="203"/>
    </location>
</feature>
<dbReference type="Proteomes" id="UP001177003">
    <property type="component" value="Chromosome 4"/>
</dbReference>
<keyword evidence="5" id="KW-0067">ATP-binding</keyword>
<dbReference type="Pfam" id="PF23445">
    <property type="entry name" value="WHD_SNRNP200"/>
    <property type="match status" value="1"/>
</dbReference>
<name>A0AA35YZF2_LACSI</name>
<dbReference type="GO" id="GO:0016787">
    <property type="term" value="F:hydrolase activity"/>
    <property type="evidence" value="ECO:0007669"/>
    <property type="project" value="UniProtKB-KW"/>
</dbReference>
<feature type="transmembrane region" description="Helical" evidence="6">
    <location>
        <begin position="215"/>
        <end position="234"/>
    </location>
</feature>
<dbReference type="GO" id="GO:0005634">
    <property type="term" value="C:nucleus"/>
    <property type="evidence" value="ECO:0007669"/>
    <property type="project" value="TreeGrafter"/>
</dbReference>
<evidence type="ECO:0000256" key="5">
    <source>
        <dbReference type="ARBA" id="ARBA00022840"/>
    </source>
</evidence>
<proteinExistence type="inferred from homology"/>
<evidence type="ECO:0000256" key="4">
    <source>
        <dbReference type="ARBA" id="ARBA00022806"/>
    </source>
</evidence>
<keyword evidence="6" id="KW-0472">Membrane</keyword>
<dbReference type="FunFam" id="1.10.10.10:FF:000024">
    <property type="entry name" value="U5 small nuclear ribonucleoprotein helicase"/>
    <property type="match status" value="1"/>
</dbReference>
<evidence type="ECO:0000256" key="6">
    <source>
        <dbReference type="SAM" id="Phobius"/>
    </source>
</evidence>
<dbReference type="PANTHER" id="PTHR47961">
    <property type="entry name" value="DNA POLYMERASE THETA, PUTATIVE (AFU_ORTHOLOGUE AFUA_1G05260)-RELATED"/>
    <property type="match status" value="1"/>
</dbReference>
<evidence type="ECO:0000256" key="3">
    <source>
        <dbReference type="ARBA" id="ARBA00022801"/>
    </source>
</evidence>
<dbReference type="Pfam" id="PF00271">
    <property type="entry name" value="Helicase_C"/>
    <property type="match status" value="1"/>
</dbReference>
<evidence type="ECO:0000256" key="1">
    <source>
        <dbReference type="ARBA" id="ARBA00008894"/>
    </source>
</evidence>
<keyword evidence="4" id="KW-0347">Helicase</keyword>
<evidence type="ECO:0000256" key="2">
    <source>
        <dbReference type="ARBA" id="ARBA00022741"/>
    </source>
</evidence>
<dbReference type="SMART" id="SM00490">
    <property type="entry name" value="HELICc"/>
    <property type="match status" value="1"/>
</dbReference>
<dbReference type="Gene3D" id="1.10.10.10">
    <property type="entry name" value="Winged helix-like DNA-binding domain superfamily/Winged helix DNA-binding domain"/>
    <property type="match status" value="1"/>
</dbReference>
<keyword evidence="3" id="KW-0378">Hydrolase</keyword>
<evidence type="ECO:0000259" key="7">
    <source>
        <dbReference type="PROSITE" id="PS51194"/>
    </source>
</evidence>
<keyword evidence="6" id="KW-0812">Transmembrane</keyword>
<evidence type="ECO:0000313" key="8">
    <source>
        <dbReference type="EMBL" id="CAI9282722.1"/>
    </source>
</evidence>
<dbReference type="GO" id="GO:0004386">
    <property type="term" value="F:helicase activity"/>
    <property type="evidence" value="ECO:0007669"/>
    <property type="project" value="UniProtKB-KW"/>
</dbReference>
<keyword evidence="6" id="KW-1133">Transmembrane helix</keyword>
<dbReference type="PROSITE" id="PS51194">
    <property type="entry name" value="HELICASE_CTER"/>
    <property type="match status" value="1"/>
</dbReference>
<keyword evidence="2" id="KW-0547">Nucleotide-binding</keyword>